<proteinExistence type="predicted"/>
<dbReference type="Gene3D" id="3.40.50.300">
    <property type="entry name" value="P-loop containing nucleotide triphosphate hydrolases"/>
    <property type="match status" value="1"/>
</dbReference>
<sequence length="245" mass="27387">MVFDDSVVESSNSAVGCTTASEKVERNLTDFPSLYLRIFDTAGLSESDEGAVTTKEAFIQLVKTLYAVQGGIHLLICCARNGRLSGQAFKSNYRVFVEGICESCVPCILVITHCDENDELDSFWNQNKDTILTQLKFDFKDGISVTTKKTGKNACIEDYNLSREKLITAIMDHALEKPWQMVSYLKTVAVFFKKVWNSLSRRLKFLSQVGLQSGLVEMFEVLGCSKDDAVKEANQLYKALQEPST</sequence>
<comment type="caution">
    <text evidence="1">The sequence shown here is derived from an EMBL/GenBank/DDBJ whole genome shotgun (WGS) entry which is preliminary data.</text>
</comment>
<evidence type="ECO:0000313" key="2">
    <source>
        <dbReference type="EMBL" id="CAF4280160.1"/>
    </source>
</evidence>
<organism evidence="1 3">
    <name type="scientific">Didymodactylos carnosus</name>
    <dbReference type="NCBI Taxonomy" id="1234261"/>
    <lineage>
        <taxon>Eukaryota</taxon>
        <taxon>Metazoa</taxon>
        <taxon>Spiralia</taxon>
        <taxon>Gnathifera</taxon>
        <taxon>Rotifera</taxon>
        <taxon>Eurotatoria</taxon>
        <taxon>Bdelloidea</taxon>
        <taxon>Philodinida</taxon>
        <taxon>Philodinidae</taxon>
        <taxon>Didymodactylos</taxon>
    </lineage>
</organism>
<dbReference type="Proteomes" id="UP000682733">
    <property type="component" value="Unassembled WGS sequence"/>
</dbReference>
<dbReference type="Proteomes" id="UP000677228">
    <property type="component" value="Unassembled WGS sequence"/>
</dbReference>
<protein>
    <submittedName>
        <fullName evidence="1">Uncharacterized protein</fullName>
    </submittedName>
</protein>
<gene>
    <name evidence="1" type="ORF">OVA965_LOCUS36495</name>
    <name evidence="2" type="ORF">TMI583_LOCUS37505</name>
</gene>
<dbReference type="SUPFAM" id="SSF52540">
    <property type="entry name" value="P-loop containing nucleoside triphosphate hydrolases"/>
    <property type="match status" value="1"/>
</dbReference>
<dbReference type="AlphaFoldDB" id="A0A8S2FK45"/>
<dbReference type="EMBL" id="CAJNOK010033098">
    <property type="protein sequence ID" value="CAF1490950.1"/>
    <property type="molecule type" value="Genomic_DNA"/>
</dbReference>
<dbReference type="EMBL" id="CAJOBA010055058">
    <property type="protein sequence ID" value="CAF4280160.1"/>
    <property type="molecule type" value="Genomic_DNA"/>
</dbReference>
<evidence type="ECO:0000313" key="3">
    <source>
        <dbReference type="Proteomes" id="UP000677228"/>
    </source>
</evidence>
<name>A0A8S2FK45_9BILA</name>
<reference evidence="1" key="1">
    <citation type="submission" date="2021-02" db="EMBL/GenBank/DDBJ databases">
        <authorList>
            <person name="Nowell W R."/>
        </authorList>
    </citation>
    <scope>NUCLEOTIDE SEQUENCE</scope>
</reference>
<accession>A0A8S2FK45</accession>
<evidence type="ECO:0000313" key="1">
    <source>
        <dbReference type="EMBL" id="CAF1490950.1"/>
    </source>
</evidence>
<dbReference type="InterPro" id="IPR027417">
    <property type="entry name" value="P-loop_NTPase"/>
</dbReference>